<dbReference type="PROSITE" id="PS50297">
    <property type="entry name" value="ANK_REP_REGION"/>
    <property type="match status" value="1"/>
</dbReference>
<accession>A0A812EXV1</accession>
<dbReference type="AlphaFoldDB" id="A0A812EXV1"/>
<dbReference type="Proteomes" id="UP000597762">
    <property type="component" value="Unassembled WGS sequence"/>
</dbReference>
<proteinExistence type="predicted"/>
<dbReference type="PROSITE" id="PS50088">
    <property type="entry name" value="ANK_REPEAT"/>
    <property type="match status" value="1"/>
</dbReference>
<evidence type="ECO:0000313" key="4">
    <source>
        <dbReference type="Proteomes" id="UP000597762"/>
    </source>
</evidence>
<dbReference type="Pfam" id="PF12796">
    <property type="entry name" value="Ank_2"/>
    <property type="match status" value="1"/>
</dbReference>
<dbReference type="InterPro" id="IPR039195">
    <property type="entry name" value="ANKRD40"/>
</dbReference>
<dbReference type="EMBL" id="CAHIKZ030005632">
    <property type="protein sequence ID" value="CAE1332342.1"/>
    <property type="molecule type" value="Genomic_DNA"/>
</dbReference>
<comment type="caution">
    <text evidence="3">The sequence shown here is derived from an EMBL/GenBank/DDBJ whole genome shotgun (WGS) entry which is preliminary data.</text>
</comment>
<sequence length="258" mass="28714">MESTASSRGNQEELREAVAIGDMVKLKKLVEEKHVEINSQNSVNGWTALHWAVVRNHPSIVAYLLNNGADKTIKNHDGDVASQLTTDTTIHKILGVSDAANLKVKETKLPITANYLAYPPFPYMNSQQSNAHSAPPPPPPPPPPIAPNPYLFPNSDNEMVLKARVANVEEKDYVEIELDRSSLTFDALLNLMCHELCIDKRLVHKIRKLPDTIIRKDKDVKRLVDFQEMELVLTSKALSASSRNYGVGAGLKSEQILY</sequence>
<feature type="repeat" description="ANK" evidence="1">
    <location>
        <begin position="44"/>
        <end position="76"/>
    </location>
</feature>
<gene>
    <name evidence="3" type="ORF">SPHA_81414</name>
</gene>
<dbReference type="SUPFAM" id="SSF101447">
    <property type="entry name" value="Formin homology 2 domain (FH2 domain)"/>
    <property type="match status" value="1"/>
</dbReference>
<dbReference type="OrthoDB" id="194358at2759"/>
<evidence type="ECO:0000256" key="1">
    <source>
        <dbReference type="PROSITE-ProRule" id="PRU00023"/>
    </source>
</evidence>
<dbReference type="PANTHER" id="PTHR24192">
    <property type="entry name" value="ANKYRIN REPEAT DOMAIN 40"/>
    <property type="match status" value="1"/>
</dbReference>
<dbReference type="InterPro" id="IPR002110">
    <property type="entry name" value="Ankyrin_rpt"/>
</dbReference>
<protein>
    <recommendedName>
        <fullName evidence="5">Ankyrin repeat domain-containing protein 40</fullName>
    </recommendedName>
</protein>
<feature type="region of interest" description="Disordered" evidence="2">
    <location>
        <begin position="126"/>
        <end position="147"/>
    </location>
</feature>
<evidence type="ECO:0000313" key="3">
    <source>
        <dbReference type="EMBL" id="CAE1332342.1"/>
    </source>
</evidence>
<evidence type="ECO:0008006" key="5">
    <source>
        <dbReference type="Google" id="ProtNLM"/>
    </source>
</evidence>
<dbReference type="SMART" id="SM00248">
    <property type="entry name" value="ANK"/>
    <property type="match status" value="1"/>
</dbReference>
<dbReference type="InterPro" id="IPR036770">
    <property type="entry name" value="Ankyrin_rpt-contain_sf"/>
</dbReference>
<keyword evidence="1" id="KW-0040">ANK repeat</keyword>
<dbReference type="Gene3D" id="1.25.40.20">
    <property type="entry name" value="Ankyrin repeat-containing domain"/>
    <property type="match status" value="1"/>
</dbReference>
<reference evidence="3" key="1">
    <citation type="submission" date="2021-01" db="EMBL/GenBank/DDBJ databases">
        <authorList>
            <person name="Li R."/>
            <person name="Bekaert M."/>
        </authorList>
    </citation>
    <scope>NUCLEOTIDE SEQUENCE</scope>
    <source>
        <strain evidence="3">Farmed</strain>
    </source>
</reference>
<feature type="compositionally biased region" description="Pro residues" evidence="2">
    <location>
        <begin position="134"/>
        <end position="147"/>
    </location>
</feature>
<dbReference type="SUPFAM" id="SSF48403">
    <property type="entry name" value="Ankyrin repeat"/>
    <property type="match status" value="1"/>
</dbReference>
<organism evidence="3 4">
    <name type="scientific">Acanthosepion pharaonis</name>
    <name type="common">Pharaoh cuttlefish</name>
    <name type="synonym">Sepia pharaonis</name>
    <dbReference type="NCBI Taxonomy" id="158019"/>
    <lineage>
        <taxon>Eukaryota</taxon>
        <taxon>Metazoa</taxon>
        <taxon>Spiralia</taxon>
        <taxon>Lophotrochozoa</taxon>
        <taxon>Mollusca</taxon>
        <taxon>Cephalopoda</taxon>
        <taxon>Coleoidea</taxon>
        <taxon>Decapodiformes</taxon>
        <taxon>Sepiida</taxon>
        <taxon>Sepiina</taxon>
        <taxon>Sepiidae</taxon>
        <taxon>Acanthosepion</taxon>
    </lineage>
</organism>
<keyword evidence="4" id="KW-1185">Reference proteome</keyword>
<name>A0A812EXV1_ACAPH</name>
<dbReference type="PANTHER" id="PTHR24192:SF3">
    <property type="entry name" value="ANKYRIN REPEAT DOMAIN 40"/>
    <property type="match status" value="1"/>
</dbReference>
<evidence type="ECO:0000256" key="2">
    <source>
        <dbReference type="SAM" id="MobiDB-lite"/>
    </source>
</evidence>